<protein>
    <submittedName>
        <fullName evidence="1">Uncharacterized protein</fullName>
    </submittedName>
</protein>
<comment type="caution">
    <text evidence="1">The sequence shown here is derived from an EMBL/GenBank/DDBJ whole genome shotgun (WGS) entry which is preliminary data.</text>
</comment>
<evidence type="ECO:0000313" key="1">
    <source>
        <dbReference type="EMBL" id="TSK22745.1"/>
    </source>
</evidence>
<evidence type="ECO:0000313" key="2">
    <source>
        <dbReference type="Proteomes" id="UP000319801"/>
    </source>
</evidence>
<proteinExistence type="predicted"/>
<dbReference type="AlphaFoldDB" id="A0A556TMZ9"/>
<name>A0A556TMZ9_BAGYA</name>
<reference evidence="1 2" key="1">
    <citation type="journal article" date="2019" name="Genome Biol. Evol.">
        <title>Whole-Genome Sequencing of the Giant Devil Catfish, Bagarius yarrelli.</title>
        <authorList>
            <person name="Jiang W."/>
            <person name="Lv Y."/>
            <person name="Cheng L."/>
            <person name="Yang K."/>
            <person name="Chao B."/>
            <person name="Wang X."/>
            <person name="Li Y."/>
            <person name="Pan X."/>
            <person name="You X."/>
            <person name="Zhang Y."/>
            <person name="Yang J."/>
            <person name="Li J."/>
            <person name="Zhang X."/>
            <person name="Liu S."/>
            <person name="Sun C."/>
            <person name="Yang J."/>
            <person name="Shi Q."/>
        </authorList>
    </citation>
    <scope>NUCLEOTIDE SEQUENCE [LARGE SCALE GENOMIC DNA]</scope>
    <source>
        <strain evidence="1">JWS20170419001</strain>
        <tissue evidence="1">Muscle</tissue>
    </source>
</reference>
<keyword evidence="2" id="KW-1185">Reference proteome</keyword>
<dbReference type="EMBL" id="VCAZ01000006">
    <property type="protein sequence ID" value="TSK22745.1"/>
    <property type="molecule type" value="Genomic_DNA"/>
</dbReference>
<dbReference type="Proteomes" id="UP000319801">
    <property type="component" value="Unassembled WGS sequence"/>
</dbReference>
<sequence length="70" mass="7333">MSSNVSLLAGDSGGACSRFAPIYPSRRPAGATVEPPQARRHALIRLPPLLTAVEEQAAASSHPLGPFNRL</sequence>
<accession>A0A556TMZ9</accession>
<gene>
    <name evidence="1" type="ORF">Baya_2103</name>
</gene>
<organism evidence="1 2">
    <name type="scientific">Bagarius yarrelli</name>
    <name type="common">Goonch</name>
    <name type="synonym">Bagrus yarrelli</name>
    <dbReference type="NCBI Taxonomy" id="175774"/>
    <lineage>
        <taxon>Eukaryota</taxon>
        <taxon>Metazoa</taxon>
        <taxon>Chordata</taxon>
        <taxon>Craniata</taxon>
        <taxon>Vertebrata</taxon>
        <taxon>Euteleostomi</taxon>
        <taxon>Actinopterygii</taxon>
        <taxon>Neopterygii</taxon>
        <taxon>Teleostei</taxon>
        <taxon>Ostariophysi</taxon>
        <taxon>Siluriformes</taxon>
        <taxon>Sisoridae</taxon>
        <taxon>Sisorinae</taxon>
        <taxon>Bagarius</taxon>
    </lineage>
</organism>
<dbReference type="OrthoDB" id="10312569at2759"/>